<dbReference type="Proteomes" id="UP001596118">
    <property type="component" value="Unassembled WGS sequence"/>
</dbReference>
<accession>A0ABD5QZE4</accession>
<keyword evidence="2" id="KW-1185">Reference proteome</keyword>
<name>A0ABD5QZE4_9EURY</name>
<sequence>MFNGVITLFTVAPNEFAVEAIGEDHFGGFPGLADSLTSKSLAPFALLNGIEFVNSIASPRTYADRRRASIRVP</sequence>
<dbReference type="RefSeq" id="WP_256410298.1">
    <property type="nucleotide sequence ID" value="NZ_JANHDM010000001.1"/>
</dbReference>
<gene>
    <name evidence="1" type="ORF">ACFPM1_04800</name>
</gene>
<organism evidence="1 2">
    <name type="scientific">Halorubrum rubrum</name>
    <dbReference type="NCBI Taxonomy" id="1126240"/>
    <lineage>
        <taxon>Archaea</taxon>
        <taxon>Methanobacteriati</taxon>
        <taxon>Methanobacteriota</taxon>
        <taxon>Stenosarchaea group</taxon>
        <taxon>Halobacteria</taxon>
        <taxon>Halobacteriales</taxon>
        <taxon>Haloferacaceae</taxon>
        <taxon>Halorubrum</taxon>
    </lineage>
</organism>
<evidence type="ECO:0000313" key="1">
    <source>
        <dbReference type="EMBL" id="MFC5278083.1"/>
    </source>
</evidence>
<proteinExistence type="predicted"/>
<reference evidence="1 2" key="1">
    <citation type="journal article" date="2019" name="Int. J. Syst. Evol. Microbiol.">
        <title>The Global Catalogue of Microorganisms (GCM) 10K type strain sequencing project: providing services to taxonomists for standard genome sequencing and annotation.</title>
        <authorList>
            <consortium name="The Broad Institute Genomics Platform"/>
            <consortium name="The Broad Institute Genome Sequencing Center for Infectious Disease"/>
            <person name="Wu L."/>
            <person name="Ma J."/>
        </authorList>
    </citation>
    <scope>NUCLEOTIDE SEQUENCE [LARGE SCALE GENOMIC DNA]</scope>
    <source>
        <strain evidence="1 2">CGMCC 1.12124</strain>
    </source>
</reference>
<protein>
    <submittedName>
        <fullName evidence="1">Uncharacterized protein</fullName>
    </submittedName>
</protein>
<dbReference type="AlphaFoldDB" id="A0ABD5QZE4"/>
<comment type="caution">
    <text evidence="1">The sequence shown here is derived from an EMBL/GenBank/DDBJ whole genome shotgun (WGS) entry which is preliminary data.</text>
</comment>
<evidence type="ECO:0000313" key="2">
    <source>
        <dbReference type="Proteomes" id="UP001596118"/>
    </source>
</evidence>
<dbReference type="EMBL" id="JBHSKY010000006">
    <property type="protein sequence ID" value="MFC5278083.1"/>
    <property type="molecule type" value="Genomic_DNA"/>
</dbReference>